<evidence type="ECO:0000259" key="1">
    <source>
        <dbReference type="Pfam" id="PF06985"/>
    </source>
</evidence>
<dbReference type="Pfam" id="PF06985">
    <property type="entry name" value="HET"/>
    <property type="match status" value="1"/>
</dbReference>
<dbReference type="InterPro" id="IPR052895">
    <property type="entry name" value="HetReg/Transcr_Mod"/>
</dbReference>
<name>A0A6P8AQC8_PYRGI</name>
<evidence type="ECO:0000313" key="3">
    <source>
        <dbReference type="RefSeq" id="XP_030977104.1"/>
    </source>
</evidence>
<reference evidence="3" key="1">
    <citation type="journal article" date="2019" name="Mol. Biol. Evol.">
        <title>Blast fungal genomes show frequent chromosomal changes, gene gains and losses, and effector gene turnover.</title>
        <authorList>
            <person name="Gomez Luciano L.B."/>
            <person name="Jason Tsai I."/>
            <person name="Chuma I."/>
            <person name="Tosa Y."/>
            <person name="Chen Y.H."/>
            <person name="Li J.Y."/>
            <person name="Li M.Y."/>
            <person name="Jade Lu M.Y."/>
            <person name="Nakayashiki H."/>
            <person name="Li W.H."/>
        </authorList>
    </citation>
    <scope>NUCLEOTIDE SEQUENCE</scope>
    <source>
        <strain evidence="3">NI907</strain>
    </source>
</reference>
<sequence>MENYQYRPLSAARQIRIFRLFAGGEANELSGELVHASFDKLPVFLALSYAWGNSEMMKTIRCSNLSFRVKINLYSALRHLRQPDSDTLLWADALCINQEDIPERNQQVRMMGDIYAAAERTIIWLGPESKEINLAFDWLQSFAAALGELLNHLPTAGMQSAAKNMEGLIADQLQTIFAKVKASSTINQKDAYQCISVLLQRSWFTRKWIIQELFQSRKPMLAAGRNFLDWTTLALWLEFIQLQPTQGGMLICNFPESQDSDTKVPSLQLARATLLGRIQRSPKRLLMYNLATTLDFECGEPRDHIFALVGIASDANRFNIIDYGSTVEDICRQLANVCVSDATSLRLLWLIGYLMPLERRLHSWVPNLETVVADRRNGSNLTSPFWAEKPTDYSAAGDSVLQASVDAARGLLRIRGRIVDKIQLLGQDCRSLRNADFAAFAKVPESRRSFENDCKKVLERRYRWMEQCIAIAKTTSSANGEETFSNALWGSPRISEESLQGVESAGHRLSAHLRLLEDIKSNESSTSSSAFTKMESYPDYDLEDKIAEGQRRRFGSTVNRRTGWLPPMAKEGDLICIFDGMDLPYAICSGADGRYLLIGECVITGLMNGEGMKLPNIESEIIVLE</sequence>
<organism evidence="2 3">
    <name type="scientific">Pyricularia grisea</name>
    <name type="common">Crabgrass-specific blast fungus</name>
    <name type="synonym">Magnaporthe grisea</name>
    <dbReference type="NCBI Taxonomy" id="148305"/>
    <lineage>
        <taxon>Eukaryota</taxon>
        <taxon>Fungi</taxon>
        <taxon>Dikarya</taxon>
        <taxon>Ascomycota</taxon>
        <taxon>Pezizomycotina</taxon>
        <taxon>Sordariomycetes</taxon>
        <taxon>Sordariomycetidae</taxon>
        <taxon>Magnaporthales</taxon>
        <taxon>Pyriculariaceae</taxon>
        <taxon>Pyricularia</taxon>
    </lineage>
</organism>
<dbReference type="KEGG" id="pgri:PgNI_12194"/>
<gene>
    <name evidence="3" type="ORF">PgNI_12194</name>
</gene>
<dbReference type="InterPro" id="IPR010730">
    <property type="entry name" value="HET"/>
</dbReference>
<dbReference type="AlphaFoldDB" id="A0A6P8AQC8"/>
<accession>A0A6P8AQC8</accession>
<evidence type="ECO:0000313" key="2">
    <source>
        <dbReference type="Proteomes" id="UP000515153"/>
    </source>
</evidence>
<dbReference type="Proteomes" id="UP000515153">
    <property type="component" value="Unplaced"/>
</dbReference>
<keyword evidence="2" id="KW-1185">Reference proteome</keyword>
<reference evidence="3" key="2">
    <citation type="submission" date="2019-10" db="EMBL/GenBank/DDBJ databases">
        <authorList>
            <consortium name="NCBI Genome Project"/>
        </authorList>
    </citation>
    <scope>NUCLEOTIDE SEQUENCE</scope>
    <source>
        <strain evidence="3">NI907</strain>
    </source>
</reference>
<dbReference type="PANTHER" id="PTHR24148:SF64">
    <property type="entry name" value="HETEROKARYON INCOMPATIBILITY DOMAIN-CONTAINING PROTEIN"/>
    <property type="match status" value="1"/>
</dbReference>
<reference evidence="3" key="3">
    <citation type="submission" date="2025-08" db="UniProtKB">
        <authorList>
            <consortium name="RefSeq"/>
        </authorList>
    </citation>
    <scope>IDENTIFICATION</scope>
    <source>
        <strain evidence="3">NI907</strain>
    </source>
</reference>
<feature type="domain" description="Heterokaryon incompatibility" evidence="1">
    <location>
        <begin position="44"/>
        <end position="212"/>
    </location>
</feature>
<protein>
    <recommendedName>
        <fullName evidence="1">Heterokaryon incompatibility domain-containing protein</fullName>
    </recommendedName>
</protein>
<dbReference type="GeneID" id="41967054"/>
<proteinExistence type="predicted"/>
<dbReference type="PANTHER" id="PTHR24148">
    <property type="entry name" value="ANKYRIN REPEAT DOMAIN-CONTAINING PROTEIN 39 HOMOLOG-RELATED"/>
    <property type="match status" value="1"/>
</dbReference>
<dbReference type="RefSeq" id="XP_030977104.1">
    <property type="nucleotide sequence ID" value="XM_031132149.1"/>
</dbReference>